<reference evidence="1 2" key="1">
    <citation type="journal article" date="2017" name="Genome Biol.">
        <title>New reference genome sequences of hot pepper reveal the massive evolution of plant disease-resistance genes by retroduplication.</title>
        <authorList>
            <person name="Kim S."/>
            <person name="Park J."/>
            <person name="Yeom S.I."/>
            <person name="Kim Y.M."/>
            <person name="Seo E."/>
            <person name="Kim K.T."/>
            <person name="Kim M.S."/>
            <person name="Lee J.M."/>
            <person name="Cheong K."/>
            <person name="Shin H.S."/>
            <person name="Kim S.B."/>
            <person name="Han K."/>
            <person name="Lee J."/>
            <person name="Park M."/>
            <person name="Lee H.A."/>
            <person name="Lee H.Y."/>
            <person name="Lee Y."/>
            <person name="Oh S."/>
            <person name="Lee J.H."/>
            <person name="Choi E."/>
            <person name="Choi E."/>
            <person name="Lee S.E."/>
            <person name="Jeon J."/>
            <person name="Kim H."/>
            <person name="Choi G."/>
            <person name="Song H."/>
            <person name="Lee J."/>
            <person name="Lee S.C."/>
            <person name="Kwon J.K."/>
            <person name="Lee H.Y."/>
            <person name="Koo N."/>
            <person name="Hong Y."/>
            <person name="Kim R.W."/>
            <person name="Kang W.H."/>
            <person name="Huh J.H."/>
            <person name="Kang B.C."/>
            <person name="Yang T.J."/>
            <person name="Lee Y.H."/>
            <person name="Bennetzen J.L."/>
            <person name="Choi D."/>
        </authorList>
    </citation>
    <scope>NUCLEOTIDE SEQUENCE [LARGE SCALE GENOMIC DNA]</scope>
    <source>
        <strain evidence="2">cv. PBC81</strain>
    </source>
</reference>
<dbReference type="Proteomes" id="UP000224567">
    <property type="component" value="Unassembled WGS sequence"/>
</dbReference>
<organism evidence="1 2">
    <name type="scientific">Capsicum baccatum</name>
    <name type="common">Peruvian pepper</name>
    <dbReference type="NCBI Taxonomy" id="33114"/>
    <lineage>
        <taxon>Eukaryota</taxon>
        <taxon>Viridiplantae</taxon>
        <taxon>Streptophyta</taxon>
        <taxon>Embryophyta</taxon>
        <taxon>Tracheophyta</taxon>
        <taxon>Spermatophyta</taxon>
        <taxon>Magnoliopsida</taxon>
        <taxon>eudicotyledons</taxon>
        <taxon>Gunneridae</taxon>
        <taxon>Pentapetalae</taxon>
        <taxon>asterids</taxon>
        <taxon>lamiids</taxon>
        <taxon>Solanales</taxon>
        <taxon>Solanaceae</taxon>
        <taxon>Solanoideae</taxon>
        <taxon>Capsiceae</taxon>
        <taxon>Capsicum</taxon>
    </lineage>
</organism>
<dbReference type="AlphaFoldDB" id="A0A2G2V8D8"/>
<proteinExistence type="predicted"/>
<reference evidence="2" key="2">
    <citation type="journal article" date="2017" name="J. Anim. Genet.">
        <title>Multiple reference genome sequences of hot pepper reveal the massive evolution of plant disease resistance genes by retroduplication.</title>
        <authorList>
            <person name="Kim S."/>
            <person name="Park J."/>
            <person name="Yeom S.-I."/>
            <person name="Kim Y.-M."/>
            <person name="Seo E."/>
            <person name="Kim K.-T."/>
            <person name="Kim M.-S."/>
            <person name="Lee J.M."/>
            <person name="Cheong K."/>
            <person name="Shin H.-S."/>
            <person name="Kim S.-B."/>
            <person name="Han K."/>
            <person name="Lee J."/>
            <person name="Park M."/>
            <person name="Lee H.-A."/>
            <person name="Lee H.-Y."/>
            <person name="Lee Y."/>
            <person name="Oh S."/>
            <person name="Lee J.H."/>
            <person name="Choi E."/>
            <person name="Choi E."/>
            <person name="Lee S.E."/>
            <person name="Jeon J."/>
            <person name="Kim H."/>
            <person name="Choi G."/>
            <person name="Song H."/>
            <person name="Lee J."/>
            <person name="Lee S.-C."/>
            <person name="Kwon J.-K."/>
            <person name="Lee H.-Y."/>
            <person name="Koo N."/>
            <person name="Hong Y."/>
            <person name="Kim R.W."/>
            <person name="Kang W.-H."/>
            <person name="Huh J.H."/>
            <person name="Kang B.-C."/>
            <person name="Yang T.-J."/>
            <person name="Lee Y.-H."/>
            <person name="Bennetzen J.L."/>
            <person name="Choi D."/>
        </authorList>
    </citation>
    <scope>NUCLEOTIDE SEQUENCE [LARGE SCALE GENOMIC DNA]</scope>
    <source>
        <strain evidence="2">cv. PBC81</strain>
    </source>
</reference>
<dbReference type="InterPro" id="IPR052997">
    <property type="entry name" value="RRT15-like"/>
</dbReference>
<gene>
    <name evidence="1" type="ORF">CQW23_31230</name>
</gene>
<dbReference type="PANTHER" id="PTHR33047:SF8">
    <property type="entry name" value="REGULATOR OF RDNA TRANSCRIPTION PROTEIN 15"/>
    <property type="match status" value="1"/>
</dbReference>
<name>A0A2G2V8D8_CAPBA</name>
<dbReference type="PANTHER" id="PTHR33047">
    <property type="entry name" value="PROTEIN TAR1"/>
    <property type="match status" value="1"/>
</dbReference>
<keyword evidence="2" id="KW-1185">Reference proteome</keyword>
<accession>A0A2G2V8D8</accession>
<dbReference type="OrthoDB" id="1705459at2759"/>
<evidence type="ECO:0000313" key="1">
    <source>
        <dbReference type="EMBL" id="PHT29168.1"/>
    </source>
</evidence>
<dbReference type="EMBL" id="MLFT02000143">
    <property type="protein sequence ID" value="PHT29168.1"/>
    <property type="molecule type" value="Genomic_DNA"/>
</dbReference>
<evidence type="ECO:0000313" key="2">
    <source>
        <dbReference type="Proteomes" id="UP000224567"/>
    </source>
</evidence>
<sequence>MTAHPVMEARCEGATRCMTPRQTCPWPNGFGRNLHSKTRWFMGFCNSHQVSHFAMFFINARANISVAESRFRLQKKHRSPRRMPRTGRKGQVIDSSVPWRFPRRGSLVARRARWARAQGTGGGARARCRSIRPARALLLLNMFTGSFCGAGFDNDPSAGSPTETLLRLLLTLNDKVQWTSCDVAGSEPPTSPRSKHFTGSFNRSKGSLGHTFTVRICTGRQNQMSFYPSVPHEISVLLELMLGHLRYLLTDVPPQQNSPPDNVFRPNRPAERAFCPKRGAVPRFRFTE</sequence>
<comment type="caution">
    <text evidence="1">The sequence shown here is derived from an EMBL/GenBank/DDBJ whole genome shotgun (WGS) entry which is preliminary data.</text>
</comment>
<protein>
    <submittedName>
        <fullName evidence="1">Regulator of rDNA transcription protein 15</fullName>
    </submittedName>
</protein>